<dbReference type="GO" id="GO:0005739">
    <property type="term" value="C:mitochondrion"/>
    <property type="evidence" value="ECO:0007669"/>
    <property type="project" value="TreeGrafter"/>
</dbReference>
<dbReference type="WBParaSite" id="ECPE_0000188201-mRNA-1">
    <property type="protein sequence ID" value="ECPE_0000188201-mRNA-1"/>
    <property type="gene ID" value="ECPE_0000188201"/>
</dbReference>
<dbReference type="GO" id="GO:0003951">
    <property type="term" value="F:NAD+ kinase activity"/>
    <property type="evidence" value="ECO:0007669"/>
    <property type="project" value="TreeGrafter"/>
</dbReference>
<sequence>LGYTVDSVNWADVIFTAGGDGTFLLGAHKIRNRDKLIVGLNTDPDL</sequence>
<dbReference type="GO" id="GO:0019674">
    <property type="term" value="P:NAD+ metabolic process"/>
    <property type="evidence" value="ECO:0007669"/>
    <property type="project" value="TreeGrafter"/>
</dbReference>
<protein>
    <submittedName>
        <fullName evidence="1">NAD(+) kinase</fullName>
    </submittedName>
</protein>
<organism evidence="1">
    <name type="scientific">Echinostoma caproni</name>
    <dbReference type="NCBI Taxonomy" id="27848"/>
    <lineage>
        <taxon>Eukaryota</taxon>
        <taxon>Metazoa</taxon>
        <taxon>Spiralia</taxon>
        <taxon>Lophotrochozoa</taxon>
        <taxon>Platyhelminthes</taxon>
        <taxon>Trematoda</taxon>
        <taxon>Digenea</taxon>
        <taxon>Plagiorchiida</taxon>
        <taxon>Echinostomata</taxon>
        <taxon>Echinostomatoidea</taxon>
        <taxon>Echinostomatidae</taxon>
        <taxon>Echinostoma</taxon>
    </lineage>
</organism>
<accession>A0A183A4J7</accession>
<name>A0A183A4J7_9TREM</name>
<dbReference type="PANTHER" id="PTHR13158:SF5">
    <property type="entry name" value="NAD KINASE 2, MITOCHONDRIAL"/>
    <property type="match status" value="1"/>
</dbReference>
<proteinExistence type="predicted"/>
<dbReference type="PANTHER" id="PTHR13158">
    <property type="match status" value="1"/>
</dbReference>
<dbReference type="SUPFAM" id="SSF111331">
    <property type="entry name" value="NAD kinase/diacylglycerol kinase-like"/>
    <property type="match status" value="1"/>
</dbReference>
<reference evidence="1" key="1">
    <citation type="submission" date="2016-06" db="UniProtKB">
        <authorList>
            <consortium name="WormBaseParasite"/>
        </authorList>
    </citation>
    <scope>IDENTIFICATION</scope>
</reference>
<dbReference type="AlphaFoldDB" id="A0A183A4J7"/>
<dbReference type="InterPro" id="IPR016064">
    <property type="entry name" value="NAD/diacylglycerol_kinase_sf"/>
</dbReference>
<evidence type="ECO:0000313" key="1">
    <source>
        <dbReference type="WBParaSite" id="ECPE_0000188201-mRNA-1"/>
    </source>
</evidence>
<dbReference type="Gene3D" id="3.40.50.10330">
    <property type="entry name" value="Probable inorganic polyphosphate/atp-NAD kinase, domain 1"/>
    <property type="match status" value="1"/>
</dbReference>
<dbReference type="InterPro" id="IPR017438">
    <property type="entry name" value="ATP-NAD_kinase_N"/>
</dbReference>